<feature type="chain" id="PRO_5038123458" description="Outer membrane protein beta-barrel domain-containing protein" evidence="2">
    <location>
        <begin position="20"/>
        <end position="171"/>
    </location>
</feature>
<proteinExistence type="predicted"/>
<evidence type="ECO:0000259" key="3">
    <source>
        <dbReference type="Pfam" id="PF13505"/>
    </source>
</evidence>
<dbReference type="RefSeq" id="WP_189768411.1">
    <property type="nucleotide sequence ID" value="NZ_BNCK01000003.1"/>
</dbReference>
<evidence type="ECO:0000313" key="5">
    <source>
        <dbReference type="Proteomes" id="UP000623842"/>
    </source>
</evidence>
<feature type="domain" description="Outer membrane protein beta-barrel" evidence="3">
    <location>
        <begin position="5"/>
        <end position="171"/>
    </location>
</feature>
<dbReference type="Proteomes" id="UP000623842">
    <property type="component" value="Unassembled WGS sequence"/>
</dbReference>
<dbReference type="AlphaFoldDB" id="A0A919EJR6"/>
<dbReference type="EMBL" id="BNCK01000003">
    <property type="protein sequence ID" value="GHF86795.1"/>
    <property type="molecule type" value="Genomic_DNA"/>
</dbReference>
<name>A0A919EJR6_9GAMM</name>
<dbReference type="Gene3D" id="2.40.160.20">
    <property type="match status" value="1"/>
</dbReference>
<evidence type="ECO:0000313" key="4">
    <source>
        <dbReference type="EMBL" id="GHF86795.1"/>
    </source>
</evidence>
<protein>
    <recommendedName>
        <fullName evidence="3">Outer membrane protein beta-barrel domain-containing protein</fullName>
    </recommendedName>
</protein>
<keyword evidence="5" id="KW-1185">Reference proteome</keyword>
<gene>
    <name evidence="4" type="ORF">GCM10017161_12830</name>
</gene>
<comment type="caution">
    <text evidence="4">The sequence shown here is derived from an EMBL/GenBank/DDBJ whole genome shotgun (WGS) entry which is preliminary data.</text>
</comment>
<dbReference type="SUPFAM" id="SSF56925">
    <property type="entry name" value="OMPA-like"/>
    <property type="match status" value="1"/>
</dbReference>
<evidence type="ECO:0000256" key="1">
    <source>
        <dbReference type="ARBA" id="ARBA00022729"/>
    </source>
</evidence>
<keyword evidence="1 2" id="KW-0732">Signal</keyword>
<dbReference type="InterPro" id="IPR011250">
    <property type="entry name" value="OMP/PagP_B-barrel"/>
</dbReference>
<dbReference type="Pfam" id="PF13505">
    <property type="entry name" value="OMP_b-brl"/>
    <property type="match status" value="1"/>
</dbReference>
<reference evidence="4" key="1">
    <citation type="journal article" date="2014" name="Int. J. Syst. Evol. Microbiol.">
        <title>Complete genome sequence of Corynebacterium casei LMG S-19264T (=DSM 44701T), isolated from a smear-ripened cheese.</title>
        <authorList>
            <consortium name="US DOE Joint Genome Institute (JGI-PGF)"/>
            <person name="Walter F."/>
            <person name="Albersmeier A."/>
            <person name="Kalinowski J."/>
            <person name="Ruckert C."/>
        </authorList>
    </citation>
    <scope>NUCLEOTIDE SEQUENCE</scope>
    <source>
        <strain evidence="4">KCTC 42731</strain>
    </source>
</reference>
<organism evidence="4 5">
    <name type="scientific">Thalassotalea marina</name>
    <dbReference type="NCBI Taxonomy" id="1673741"/>
    <lineage>
        <taxon>Bacteria</taxon>
        <taxon>Pseudomonadati</taxon>
        <taxon>Pseudomonadota</taxon>
        <taxon>Gammaproteobacteria</taxon>
        <taxon>Alteromonadales</taxon>
        <taxon>Colwelliaceae</taxon>
        <taxon>Thalassotalea</taxon>
    </lineage>
</organism>
<feature type="signal peptide" evidence="2">
    <location>
        <begin position="1"/>
        <end position="19"/>
    </location>
</feature>
<sequence>MKKVVLASLLSLASFTSAAQWQAGAGLVQLSNSEDDQTIKLTALVAEAKYSFHKTDKVEWLVGARYGFGIQDDEFDFAYGAEIDVELDRFVSIDLRAQFAINEQAYFFLTPSYTNAKYTAKFQYFSESESDWELGGGLGLGYQFNEATAVEASYQRFDETNALGVSFSYKF</sequence>
<accession>A0A919EJR6</accession>
<reference evidence="4" key="2">
    <citation type="submission" date="2020-09" db="EMBL/GenBank/DDBJ databases">
        <authorList>
            <person name="Sun Q."/>
            <person name="Kim S."/>
        </authorList>
    </citation>
    <scope>NUCLEOTIDE SEQUENCE</scope>
    <source>
        <strain evidence="4">KCTC 42731</strain>
    </source>
</reference>
<evidence type="ECO:0000256" key="2">
    <source>
        <dbReference type="SAM" id="SignalP"/>
    </source>
</evidence>
<dbReference type="InterPro" id="IPR027385">
    <property type="entry name" value="Beta-barrel_OMP"/>
</dbReference>